<protein>
    <submittedName>
        <fullName evidence="2">Uncharacterized protein</fullName>
    </submittedName>
</protein>
<reference evidence="2" key="1">
    <citation type="submission" date="2020-08" db="EMBL/GenBank/DDBJ databases">
        <title>Multicomponent nature underlies the extraordinary mechanical properties of spider dragline silk.</title>
        <authorList>
            <person name="Kono N."/>
            <person name="Nakamura H."/>
            <person name="Mori M."/>
            <person name="Yoshida Y."/>
            <person name="Ohtoshi R."/>
            <person name="Malay A.D."/>
            <person name="Moran D.A.P."/>
            <person name="Tomita M."/>
            <person name="Numata K."/>
            <person name="Arakawa K."/>
        </authorList>
    </citation>
    <scope>NUCLEOTIDE SEQUENCE</scope>
</reference>
<name>A0A8X7CS68_9ARAC</name>
<feature type="region of interest" description="Disordered" evidence="1">
    <location>
        <begin position="227"/>
        <end position="246"/>
    </location>
</feature>
<dbReference type="PANTHER" id="PTHR41142">
    <property type="entry name" value="SI:DKEY-16J16.4"/>
    <property type="match status" value="1"/>
</dbReference>
<proteinExistence type="predicted"/>
<feature type="compositionally biased region" description="Acidic residues" evidence="1">
    <location>
        <begin position="32"/>
        <end position="43"/>
    </location>
</feature>
<sequence>MLRYLTHKLKTQSLNEADSYPSKNDDDHDSGTESDDEGADAEELEKYMDDSLHCDGSSAPSDRASSTLDTITDTTTEGGGGQGCSPNLLDSALPSDSDHTFDHHSSEEELEVINCGTIAKYPEKRKWSQANTRLSLGSGSSDEEVRDLMCVSAPVEFRSSPPANVPKPSRSLSPPPKLFHASTTIPPHELCSVSPRKRHRRTLLTTTATATSTNLDEHRPSLDFEKMQQNRRKRSSQAYVTRGKSIEGRDLHKPMSLVESRTSYTRMFRTCVDFESVYPQVIFTDYALKNYFWNKLNEE</sequence>
<keyword evidence="3" id="KW-1185">Reference proteome</keyword>
<organism evidence="2 3">
    <name type="scientific">Trichonephila inaurata madagascariensis</name>
    <dbReference type="NCBI Taxonomy" id="2747483"/>
    <lineage>
        <taxon>Eukaryota</taxon>
        <taxon>Metazoa</taxon>
        <taxon>Ecdysozoa</taxon>
        <taxon>Arthropoda</taxon>
        <taxon>Chelicerata</taxon>
        <taxon>Arachnida</taxon>
        <taxon>Araneae</taxon>
        <taxon>Araneomorphae</taxon>
        <taxon>Entelegynae</taxon>
        <taxon>Araneoidea</taxon>
        <taxon>Nephilidae</taxon>
        <taxon>Trichonephila</taxon>
        <taxon>Trichonephila inaurata</taxon>
    </lineage>
</organism>
<dbReference type="AlphaFoldDB" id="A0A8X7CS68"/>
<feature type="compositionally biased region" description="Polar residues" evidence="1">
    <location>
        <begin position="58"/>
        <end position="69"/>
    </location>
</feature>
<gene>
    <name evidence="2" type="primary">AVEN_136611_1</name>
    <name evidence="2" type="ORF">TNIN_201331</name>
</gene>
<feature type="compositionally biased region" description="Basic and acidic residues" evidence="1">
    <location>
        <begin position="44"/>
        <end position="53"/>
    </location>
</feature>
<dbReference type="OrthoDB" id="6435011at2759"/>
<comment type="caution">
    <text evidence="2">The sequence shown here is derived from an EMBL/GenBank/DDBJ whole genome shotgun (WGS) entry which is preliminary data.</text>
</comment>
<dbReference type="PANTHER" id="PTHR41142:SF1">
    <property type="entry name" value="SI:DKEY-16J16.4"/>
    <property type="match status" value="1"/>
</dbReference>
<feature type="compositionally biased region" description="Basic and acidic residues" evidence="1">
    <location>
        <begin position="96"/>
        <end position="107"/>
    </location>
</feature>
<evidence type="ECO:0000313" key="2">
    <source>
        <dbReference type="EMBL" id="GFY78951.1"/>
    </source>
</evidence>
<dbReference type="EMBL" id="BMAV01023301">
    <property type="protein sequence ID" value="GFY78951.1"/>
    <property type="molecule type" value="Genomic_DNA"/>
</dbReference>
<feature type="compositionally biased region" description="Basic residues" evidence="1">
    <location>
        <begin position="1"/>
        <end position="10"/>
    </location>
</feature>
<feature type="region of interest" description="Disordered" evidence="1">
    <location>
        <begin position="1"/>
        <end position="107"/>
    </location>
</feature>
<evidence type="ECO:0000313" key="3">
    <source>
        <dbReference type="Proteomes" id="UP000886998"/>
    </source>
</evidence>
<dbReference type="Proteomes" id="UP000886998">
    <property type="component" value="Unassembled WGS sequence"/>
</dbReference>
<evidence type="ECO:0000256" key="1">
    <source>
        <dbReference type="SAM" id="MobiDB-lite"/>
    </source>
</evidence>
<accession>A0A8X7CS68</accession>